<accession>A0A9P7KTN6</accession>
<evidence type="ECO:0000313" key="3">
    <source>
        <dbReference type="EMBL" id="KAG5665591.1"/>
    </source>
</evidence>
<feature type="coiled-coil region" evidence="1">
    <location>
        <begin position="139"/>
        <end position="169"/>
    </location>
</feature>
<feature type="transmembrane region" description="Helical" evidence="2">
    <location>
        <begin position="405"/>
        <end position="425"/>
    </location>
</feature>
<dbReference type="Pfam" id="PF10067">
    <property type="entry name" value="DUF2306"/>
    <property type="match status" value="1"/>
</dbReference>
<feature type="transmembrane region" description="Helical" evidence="2">
    <location>
        <begin position="375"/>
        <end position="393"/>
    </location>
</feature>
<comment type="caution">
    <text evidence="3">The sequence shown here is derived from an EMBL/GenBank/DDBJ whole genome shotgun (WGS) entry which is preliminary data.</text>
</comment>
<reference evidence="3" key="1">
    <citation type="submission" date="2021-04" db="EMBL/GenBank/DDBJ databases">
        <title>Draft genome of Fusarium avenaceum strain F156N33, isolated from an atmospheric sample in Virginia.</title>
        <authorList>
            <person name="Yang S."/>
            <person name="Vinatzer B.A."/>
            <person name="Coleman J."/>
        </authorList>
    </citation>
    <scope>NUCLEOTIDE SEQUENCE</scope>
    <source>
        <strain evidence="3">F156N33</strain>
    </source>
</reference>
<dbReference type="GO" id="GO:0031511">
    <property type="term" value="C:Mis6-Sim4 complex"/>
    <property type="evidence" value="ECO:0007669"/>
    <property type="project" value="InterPro"/>
</dbReference>
<keyword evidence="2" id="KW-0472">Membrane</keyword>
<evidence type="ECO:0000256" key="1">
    <source>
        <dbReference type="SAM" id="Coils"/>
    </source>
</evidence>
<organism evidence="3 4">
    <name type="scientific">Fusarium avenaceum</name>
    <dbReference type="NCBI Taxonomy" id="40199"/>
    <lineage>
        <taxon>Eukaryota</taxon>
        <taxon>Fungi</taxon>
        <taxon>Dikarya</taxon>
        <taxon>Ascomycota</taxon>
        <taxon>Pezizomycotina</taxon>
        <taxon>Sordariomycetes</taxon>
        <taxon>Hypocreomycetidae</taxon>
        <taxon>Hypocreales</taxon>
        <taxon>Nectriaceae</taxon>
        <taxon>Fusarium</taxon>
        <taxon>Fusarium tricinctum species complex</taxon>
    </lineage>
</organism>
<gene>
    <name evidence="3" type="ORF">KAF25_009716</name>
</gene>
<dbReference type="Proteomes" id="UP000782241">
    <property type="component" value="Unassembled WGS sequence"/>
</dbReference>
<dbReference type="Pfam" id="PF13093">
    <property type="entry name" value="FTA4"/>
    <property type="match status" value="1"/>
</dbReference>
<keyword evidence="2" id="KW-0812">Transmembrane</keyword>
<dbReference type="PANTHER" id="PTHR42040:SF1">
    <property type="entry name" value="INNER KINETOCHORE SUBUNIT FTA4"/>
    <property type="match status" value="1"/>
</dbReference>
<feature type="transmembrane region" description="Helical" evidence="2">
    <location>
        <begin position="341"/>
        <end position="363"/>
    </location>
</feature>
<keyword evidence="2" id="KW-1133">Transmembrane helix</keyword>
<feature type="transmembrane region" description="Helical" evidence="2">
    <location>
        <begin position="281"/>
        <end position="301"/>
    </location>
</feature>
<feature type="transmembrane region" description="Helical" evidence="2">
    <location>
        <begin position="527"/>
        <end position="549"/>
    </location>
</feature>
<name>A0A9P7KTN6_9HYPO</name>
<proteinExistence type="predicted"/>
<feature type="transmembrane region" description="Helical" evidence="2">
    <location>
        <begin position="437"/>
        <end position="458"/>
    </location>
</feature>
<dbReference type="EMBL" id="JAGPUO010000001">
    <property type="protein sequence ID" value="KAG5665591.1"/>
    <property type="molecule type" value="Genomic_DNA"/>
</dbReference>
<dbReference type="AlphaFoldDB" id="A0A9P7KTN6"/>
<keyword evidence="1" id="KW-0175">Coiled coil</keyword>
<dbReference type="PANTHER" id="PTHR42040">
    <property type="entry name" value="INNER KINETOCHORE SUBUNIT FTA4"/>
    <property type="match status" value="1"/>
</dbReference>
<dbReference type="InterPro" id="IPR025207">
    <property type="entry name" value="Sim4_Fta4"/>
</dbReference>
<evidence type="ECO:0000313" key="4">
    <source>
        <dbReference type="Proteomes" id="UP000782241"/>
    </source>
</evidence>
<evidence type="ECO:0000256" key="2">
    <source>
        <dbReference type="SAM" id="Phobius"/>
    </source>
</evidence>
<sequence length="624" mass="69025">MSTRTSAPTIPSLKQSFLINQTTLLAQPLTPSHSWQATNDASDEAIPDRVVQDVLHSLNHTIQQHCRRVYAPQASRNIAEQIDSVYTQDAERKLGGPADTEGGIGRELDLTGSEAIESLPSSWYLEKDVSDHPMETKRYADAVRQLSELNDQRKQLRQQVARLKRLQSLIEPLQTADNGVGIQENLLTRNGPVEKELEKMRFLLARVGGRIHALPDKAPNGASKDVALAETGARGQKRRVDQFLADNKVFPMATNRIQSSPYSTRMQRIYRSVGFTKGYNFILWFLFGGAFLGFTLSRFIYLDFDGRLCPSEPPTNRIYGFRGAVPGECYYYRRGIGKAGIIMHLAGILPAAVLVIFQFMPVIRHRALVAHRINGYIVLLLSAVGMIGVFMIARHTFGGTLEMQTVSGAASIMFTVCMVLAYINIKRLQLEQHRAWMLRGWIIVGHIITMRAISAIMAKITSHLDPYYTIAPCAVVDSMFYHNKAAVEALYPGCVGFYTGETPDQRVMIKGTAGGRPDQIAASLNSAFGASAWLALMLHVIAAEVYLRLTPAEAQRLRKVSYRRQLEAGMGSPGNAGLTAQRLGDADPWICPDDGQPLCGEALTTPVISYGMIHHNIELIAQGN</sequence>
<protein>
    <submittedName>
        <fullName evidence="3">Uncharacterized protein</fullName>
    </submittedName>
</protein>
<keyword evidence="4" id="KW-1185">Reference proteome</keyword>
<dbReference type="InterPro" id="IPR018750">
    <property type="entry name" value="DUF2306_membrane"/>
</dbReference>